<feature type="region of interest" description="Disordered" evidence="1">
    <location>
        <begin position="44"/>
        <end position="72"/>
    </location>
</feature>
<sequence length="72" mass="8108">MKMMVVLFSSICEVLRELGDGPCVCRGRGRVRESLSGIKNEDEGKITRTRESRGKEKGKGKTCNPWLHSTRL</sequence>
<dbReference type="EMBL" id="VIEB01000020">
    <property type="protein sequence ID" value="TQE12435.1"/>
    <property type="molecule type" value="Genomic_DNA"/>
</dbReference>
<accession>A0A540NN45</accession>
<evidence type="ECO:0000313" key="4">
    <source>
        <dbReference type="Proteomes" id="UP000315295"/>
    </source>
</evidence>
<evidence type="ECO:0000256" key="1">
    <source>
        <dbReference type="SAM" id="MobiDB-lite"/>
    </source>
</evidence>
<name>A0A540NN45_MALBA</name>
<protein>
    <recommendedName>
        <fullName evidence="5">Secreted protein</fullName>
    </recommendedName>
</protein>
<feature type="compositionally biased region" description="Basic and acidic residues" evidence="1">
    <location>
        <begin position="44"/>
        <end position="59"/>
    </location>
</feature>
<comment type="caution">
    <text evidence="3">The sequence shown here is derived from an EMBL/GenBank/DDBJ whole genome shotgun (WGS) entry which is preliminary data.</text>
</comment>
<dbReference type="AlphaFoldDB" id="A0A540NN45"/>
<dbReference type="Proteomes" id="UP000315295">
    <property type="component" value="Unassembled WGS sequence"/>
</dbReference>
<proteinExistence type="predicted"/>
<feature type="chain" id="PRO_5021939910" description="Secreted protein" evidence="2">
    <location>
        <begin position="17"/>
        <end position="72"/>
    </location>
</feature>
<feature type="signal peptide" evidence="2">
    <location>
        <begin position="1"/>
        <end position="16"/>
    </location>
</feature>
<evidence type="ECO:0000313" key="3">
    <source>
        <dbReference type="EMBL" id="TQE12435.1"/>
    </source>
</evidence>
<evidence type="ECO:0000256" key="2">
    <source>
        <dbReference type="SAM" id="SignalP"/>
    </source>
</evidence>
<organism evidence="3 4">
    <name type="scientific">Malus baccata</name>
    <name type="common">Siberian crab apple</name>
    <name type="synonym">Pyrus baccata</name>
    <dbReference type="NCBI Taxonomy" id="106549"/>
    <lineage>
        <taxon>Eukaryota</taxon>
        <taxon>Viridiplantae</taxon>
        <taxon>Streptophyta</taxon>
        <taxon>Embryophyta</taxon>
        <taxon>Tracheophyta</taxon>
        <taxon>Spermatophyta</taxon>
        <taxon>Magnoliopsida</taxon>
        <taxon>eudicotyledons</taxon>
        <taxon>Gunneridae</taxon>
        <taxon>Pentapetalae</taxon>
        <taxon>rosids</taxon>
        <taxon>fabids</taxon>
        <taxon>Rosales</taxon>
        <taxon>Rosaceae</taxon>
        <taxon>Amygdaloideae</taxon>
        <taxon>Maleae</taxon>
        <taxon>Malus</taxon>
    </lineage>
</organism>
<keyword evidence="4" id="KW-1185">Reference proteome</keyword>
<keyword evidence="2" id="KW-0732">Signal</keyword>
<reference evidence="3 4" key="1">
    <citation type="journal article" date="2019" name="G3 (Bethesda)">
        <title>Sequencing of a Wild Apple (Malus baccata) Genome Unravels the Differences Between Cultivated and Wild Apple Species Regarding Disease Resistance and Cold Tolerance.</title>
        <authorList>
            <person name="Chen X."/>
        </authorList>
    </citation>
    <scope>NUCLEOTIDE SEQUENCE [LARGE SCALE GENOMIC DNA]</scope>
    <source>
        <strain evidence="4">cv. Shandingzi</strain>
        <tissue evidence="3">Leaves</tissue>
    </source>
</reference>
<evidence type="ECO:0008006" key="5">
    <source>
        <dbReference type="Google" id="ProtNLM"/>
    </source>
</evidence>
<gene>
    <name evidence="3" type="ORF">C1H46_002088</name>
</gene>